<dbReference type="GO" id="GO:0030100">
    <property type="term" value="P:regulation of endocytosis"/>
    <property type="evidence" value="ECO:0007669"/>
    <property type="project" value="TreeGrafter"/>
</dbReference>
<proteinExistence type="predicted"/>
<dbReference type="InterPro" id="IPR037278">
    <property type="entry name" value="ARFGAP/RecO"/>
</dbReference>
<keyword evidence="4" id="KW-0862">Zinc</keyword>
<feature type="region of interest" description="Disordered" evidence="6">
    <location>
        <begin position="365"/>
        <end position="406"/>
    </location>
</feature>
<feature type="compositionally biased region" description="Low complexity" evidence="6">
    <location>
        <begin position="266"/>
        <end position="281"/>
    </location>
</feature>
<dbReference type="EMBL" id="GIBP01003029">
    <property type="protein sequence ID" value="NDV31998.1"/>
    <property type="molecule type" value="Transcribed_RNA"/>
</dbReference>
<dbReference type="InterPro" id="IPR001164">
    <property type="entry name" value="ArfGAP_dom"/>
</dbReference>
<dbReference type="SMART" id="SM00105">
    <property type="entry name" value="ArfGap"/>
    <property type="match status" value="1"/>
</dbReference>
<feature type="region of interest" description="Disordered" evidence="6">
    <location>
        <begin position="251"/>
        <end position="340"/>
    </location>
</feature>
<name>A0A6B2L595_9EUKA</name>
<accession>A0A6B2L595</accession>
<feature type="compositionally biased region" description="Basic and acidic residues" evidence="6">
    <location>
        <begin position="365"/>
        <end position="380"/>
    </location>
</feature>
<organism evidence="8">
    <name type="scientific">Arcella intermedia</name>
    <dbReference type="NCBI Taxonomy" id="1963864"/>
    <lineage>
        <taxon>Eukaryota</taxon>
        <taxon>Amoebozoa</taxon>
        <taxon>Tubulinea</taxon>
        <taxon>Elardia</taxon>
        <taxon>Arcellinida</taxon>
        <taxon>Sphaerothecina</taxon>
        <taxon>Arcellidae</taxon>
        <taxon>Arcella</taxon>
    </lineage>
</organism>
<dbReference type="PROSITE" id="PS50115">
    <property type="entry name" value="ARFGAP"/>
    <property type="match status" value="1"/>
</dbReference>
<dbReference type="GO" id="GO:0032012">
    <property type="term" value="P:regulation of ARF protein signal transduction"/>
    <property type="evidence" value="ECO:0007669"/>
    <property type="project" value="TreeGrafter"/>
</dbReference>
<evidence type="ECO:0000256" key="5">
    <source>
        <dbReference type="PROSITE-ProRule" id="PRU00288"/>
    </source>
</evidence>
<dbReference type="GO" id="GO:0005096">
    <property type="term" value="F:GTPase activator activity"/>
    <property type="evidence" value="ECO:0007669"/>
    <property type="project" value="UniProtKB-KW"/>
</dbReference>
<evidence type="ECO:0000313" key="8">
    <source>
        <dbReference type="EMBL" id="NDV31998.1"/>
    </source>
</evidence>
<dbReference type="SUPFAM" id="SSF57863">
    <property type="entry name" value="ArfGap/RecO-like zinc finger"/>
    <property type="match status" value="1"/>
</dbReference>
<feature type="compositionally biased region" description="Low complexity" evidence="6">
    <location>
        <begin position="118"/>
        <end position="135"/>
    </location>
</feature>
<feature type="compositionally biased region" description="Basic residues" evidence="6">
    <location>
        <begin position="282"/>
        <end position="294"/>
    </location>
</feature>
<dbReference type="InterPro" id="IPR038508">
    <property type="entry name" value="ArfGAP_dom_sf"/>
</dbReference>
<feature type="region of interest" description="Disordered" evidence="6">
    <location>
        <begin position="94"/>
        <end position="137"/>
    </location>
</feature>
<dbReference type="Pfam" id="PF01412">
    <property type="entry name" value="ArfGap"/>
    <property type="match status" value="1"/>
</dbReference>
<reference evidence="8" key="1">
    <citation type="journal article" date="2020" name="J. Eukaryot. Microbiol.">
        <title>De novo Sequencing, Assembly and Annotation of the Transcriptome for the Free-Living Testate Amoeba Arcella intermedia.</title>
        <authorList>
            <person name="Ribeiro G.M."/>
            <person name="Porfirio-Sousa A.L."/>
            <person name="Maurer-Alcala X.X."/>
            <person name="Katz L.A."/>
            <person name="Lahr D.J.G."/>
        </authorList>
    </citation>
    <scope>NUCLEOTIDE SEQUENCE</scope>
</reference>
<keyword evidence="2" id="KW-0479">Metal-binding</keyword>
<evidence type="ECO:0000256" key="1">
    <source>
        <dbReference type="ARBA" id="ARBA00022468"/>
    </source>
</evidence>
<evidence type="ECO:0000256" key="6">
    <source>
        <dbReference type="SAM" id="MobiDB-lite"/>
    </source>
</evidence>
<evidence type="ECO:0000256" key="2">
    <source>
        <dbReference type="ARBA" id="ARBA00022723"/>
    </source>
</evidence>
<feature type="domain" description="Arf-GAP" evidence="7">
    <location>
        <begin position="1"/>
        <end position="83"/>
    </location>
</feature>
<dbReference type="GO" id="GO:0000139">
    <property type="term" value="C:Golgi membrane"/>
    <property type="evidence" value="ECO:0007669"/>
    <property type="project" value="TreeGrafter"/>
</dbReference>
<keyword evidence="3 5" id="KW-0863">Zinc-finger</keyword>
<feature type="compositionally biased region" description="Polar residues" evidence="6">
    <location>
        <begin position="96"/>
        <end position="117"/>
    </location>
</feature>
<dbReference type="AlphaFoldDB" id="A0A6B2L595"/>
<protein>
    <recommendedName>
        <fullName evidence="7">Arf-GAP domain-containing protein</fullName>
    </recommendedName>
</protein>
<sequence length="406" mass="44613">MICLDCAGKHRGLGVHLSFVRSIEMDTWNNKQLLSMKYGGNVACREFFQRYGIDDYPLSQKYDTPVAHAYKAKIEALVEKRPWTDPTFEEIKKFRSNTGSITPRSQPLNTSGKSLAQNQSTSPTYSNPPSYSTQPKYGNFSGLSSDDYFRGGKTGYQDPYYISPGNHQFSGGRNKGDLDRFVNDIQSTGQKGFTIALDYLNKAKQIVGDGYSNLDRNASLLGHGSMGSSSGGGFSSSNPYSTPGSYNSSFNAAPTTDLPKSSPVYPASNPKPASAPATRGRSGARRGRGGRKPTSKPVSKEVPVKKDDGWDLSAWEDELQDTEPSSNETPISSEQQIWDADLWGFAVQTDTKKDPETEIQELKDDIEKVESNQPELKEGSQEPLDNLTSPDPNKPDPEPQNPPDHQ</sequence>
<dbReference type="PANTHER" id="PTHR46395">
    <property type="entry name" value="ADP-RIBOSYLATION FACTOR GTPASE-ACTIVATING PROTEIN 1"/>
    <property type="match status" value="1"/>
</dbReference>
<evidence type="ECO:0000259" key="7">
    <source>
        <dbReference type="PROSITE" id="PS50115"/>
    </source>
</evidence>
<dbReference type="Gene3D" id="1.10.220.150">
    <property type="entry name" value="Arf GTPase activating protein"/>
    <property type="match status" value="1"/>
</dbReference>
<keyword evidence="1" id="KW-0343">GTPase activation</keyword>
<dbReference type="PANTHER" id="PTHR46395:SF1">
    <property type="entry name" value="ADP-RIBOSYLATION FACTOR GTPASE-ACTIVATING PROTEIN 1"/>
    <property type="match status" value="1"/>
</dbReference>
<evidence type="ECO:0000256" key="3">
    <source>
        <dbReference type="ARBA" id="ARBA00022771"/>
    </source>
</evidence>
<evidence type="ECO:0000256" key="4">
    <source>
        <dbReference type="ARBA" id="ARBA00022833"/>
    </source>
</evidence>
<feature type="compositionally biased region" description="Basic and acidic residues" evidence="6">
    <location>
        <begin position="298"/>
        <end position="309"/>
    </location>
</feature>
<dbReference type="GO" id="GO:0008270">
    <property type="term" value="F:zinc ion binding"/>
    <property type="evidence" value="ECO:0007669"/>
    <property type="project" value="UniProtKB-KW"/>
</dbReference>
<feature type="compositionally biased region" description="Polar residues" evidence="6">
    <location>
        <begin position="322"/>
        <end position="336"/>
    </location>
</feature>